<dbReference type="AlphaFoldDB" id="A0A9P5ZQ46"/>
<evidence type="ECO:0000313" key="2">
    <source>
        <dbReference type="EMBL" id="KAF9491477.1"/>
    </source>
</evidence>
<name>A0A9P5ZQ46_PLEER</name>
<protein>
    <submittedName>
        <fullName evidence="2">Uncharacterized protein</fullName>
    </submittedName>
</protein>
<keyword evidence="3" id="KW-1185">Reference proteome</keyword>
<organism evidence="2 3">
    <name type="scientific">Pleurotus eryngii</name>
    <name type="common">Boletus of the steppes</name>
    <dbReference type="NCBI Taxonomy" id="5323"/>
    <lineage>
        <taxon>Eukaryota</taxon>
        <taxon>Fungi</taxon>
        <taxon>Dikarya</taxon>
        <taxon>Basidiomycota</taxon>
        <taxon>Agaricomycotina</taxon>
        <taxon>Agaricomycetes</taxon>
        <taxon>Agaricomycetidae</taxon>
        <taxon>Agaricales</taxon>
        <taxon>Pleurotineae</taxon>
        <taxon>Pleurotaceae</taxon>
        <taxon>Pleurotus</taxon>
    </lineage>
</organism>
<dbReference type="Proteomes" id="UP000807025">
    <property type="component" value="Unassembled WGS sequence"/>
</dbReference>
<dbReference type="OrthoDB" id="3270804at2759"/>
<proteinExistence type="predicted"/>
<evidence type="ECO:0000256" key="1">
    <source>
        <dbReference type="SAM" id="MobiDB-lite"/>
    </source>
</evidence>
<gene>
    <name evidence="2" type="ORF">BDN71DRAFT_1433915</name>
</gene>
<evidence type="ECO:0000313" key="3">
    <source>
        <dbReference type="Proteomes" id="UP000807025"/>
    </source>
</evidence>
<reference evidence="2" key="1">
    <citation type="submission" date="2020-11" db="EMBL/GenBank/DDBJ databases">
        <authorList>
            <consortium name="DOE Joint Genome Institute"/>
            <person name="Ahrendt S."/>
            <person name="Riley R."/>
            <person name="Andreopoulos W."/>
            <person name="Labutti K."/>
            <person name="Pangilinan J."/>
            <person name="Ruiz-Duenas F.J."/>
            <person name="Barrasa J.M."/>
            <person name="Sanchez-Garcia M."/>
            <person name="Camarero S."/>
            <person name="Miyauchi S."/>
            <person name="Serrano A."/>
            <person name="Linde D."/>
            <person name="Babiker R."/>
            <person name="Drula E."/>
            <person name="Ayuso-Fernandez I."/>
            <person name="Pacheco R."/>
            <person name="Padilla G."/>
            <person name="Ferreira P."/>
            <person name="Barriuso J."/>
            <person name="Kellner H."/>
            <person name="Castanera R."/>
            <person name="Alfaro M."/>
            <person name="Ramirez L."/>
            <person name="Pisabarro A.G."/>
            <person name="Kuo A."/>
            <person name="Tritt A."/>
            <person name="Lipzen A."/>
            <person name="He G."/>
            <person name="Yan M."/>
            <person name="Ng V."/>
            <person name="Cullen D."/>
            <person name="Martin F."/>
            <person name="Rosso M.-N."/>
            <person name="Henrissat B."/>
            <person name="Hibbett D."/>
            <person name="Martinez A.T."/>
            <person name="Grigoriev I.V."/>
        </authorList>
    </citation>
    <scope>NUCLEOTIDE SEQUENCE</scope>
    <source>
        <strain evidence="2">ATCC 90797</strain>
    </source>
</reference>
<sequence>MEVEHAQESAVAGEPQVITGQDVDKPAPVARSITEKATTNAPMLAVTPQVAARQDAGQPEPTAPHELFAGSQCRSYAHNFNEAANRMSPAQASPAASSANDTVPAAASAAPAANANVPAAAPAAPAANTNAPATAAPPTPTGPPNGITAPWVVPVSYNYHLPEADEDGPYYTVVRGNAVGIFASWLREATSPLVTGVLGAIFRTVPTITSGQAHVVTAINNGTTTIIP</sequence>
<feature type="region of interest" description="Disordered" evidence="1">
    <location>
        <begin position="1"/>
        <end position="27"/>
    </location>
</feature>
<dbReference type="EMBL" id="MU154618">
    <property type="protein sequence ID" value="KAF9491477.1"/>
    <property type="molecule type" value="Genomic_DNA"/>
</dbReference>
<comment type="caution">
    <text evidence="2">The sequence shown here is derived from an EMBL/GenBank/DDBJ whole genome shotgun (WGS) entry which is preliminary data.</text>
</comment>
<accession>A0A9P5ZQ46</accession>